<reference evidence="1 2" key="1">
    <citation type="submission" date="2007-05" db="EMBL/GenBank/DDBJ databases">
        <title>Complete sequence of Geobacter uraniireducens Rf4.</title>
        <authorList>
            <consortium name="US DOE Joint Genome Institute"/>
            <person name="Copeland A."/>
            <person name="Lucas S."/>
            <person name="Lapidus A."/>
            <person name="Barry K."/>
            <person name="Detter J.C."/>
            <person name="Glavina del Rio T."/>
            <person name="Hammon N."/>
            <person name="Israni S."/>
            <person name="Dalin E."/>
            <person name="Tice H."/>
            <person name="Pitluck S."/>
            <person name="Chertkov O."/>
            <person name="Brettin T."/>
            <person name="Bruce D."/>
            <person name="Han C."/>
            <person name="Schmutz J."/>
            <person name="Larimer F."/>
            <person name="Land M."/>
            <person name="Hauser L."/>
            <person name="Kyrpides N."/>
            <person name="Mikhailova N."/>
            <person name="Shelobolina E."/>
            <person name="Aklujkar M."/>
            <person name="Lovley D."/>
            <person name="Richardson P."/>
        </authorList>
    </citation>
    <scope>NUCLEOTIDE SEQUENCE [LARGE SCALE GENOMIC DNA]</scope>
    <source>
        <strain evidence="1 2">Rf4</strain>
    </source>
</reference>
<gene>
    <name evidence="1" type="ordered locus">Gura_3342</name>
</gene>
<organism evidence="1 2">
    <name type="scientific">Geotalea uraniireducens (strain Rf4)</name>
    <name type="common">Geobacter uraniireducens</name>
    <dbReference type="NCBI Taxonomy" id="351605"/>
    <lineage>
        <taxon>Bacteria</taxon>
        <taxon>Pseudomonadati</taxon>
        <taxon>Thermodesulfobacteriota</taxon>
        <taxon>Desulfuromonadia</taxon>
        <taxon>Geobacterales</taxon>
        <taxon>Geobacteraceae</taxon>
        <taxon>Geotalea</taxon>
    </lineage>
</organism>
<dbReference type="EMBL" id="CP000698">
    <property type="protein sequence ID" value="ABQ27499.1"/>
    <property type="molecule type" value="Genomic_DNA"/>
</dbReference>
<sequence length="171" mass="19083">MSLKLDFSLDNETFRHYLNGHAVVMHSHHYLALITKLAEELSDIGGPQLLKDVVEESMWAVLNDYVQKNGQTSPLQRCNVGREYYSVYGLGKMKVAGTESGGEVCLIRSHIDEGWIKKWGHHTKPVNHFTCGYIAAMFAVAFDKPAKSYRVTEAESMAVNGTEGTFIVTLS</sequence>
<name>A5G6T1_GEOUR</name>
<dbReference type="OrthoDB" id="564653at2"/>
<dbReference type="AlphaFoldDB" id="A5G6T1"/>
<evidence type="ECO:0000313" key="2">
    <source>
        <dbReference type="Proteomes" id="UP000006695"/>
    </source>
</evidence>
<keyword evidence="2" id="KW-1185">Reference proteome</keyword>
<proteinExistence type="predicted"/>
<dbReference type="RefSeq" id="WP_011940160.1">
    <property type="nucleotide sequence ID" value="NC_009483.1"/>
</dbReference>
<dbReference type="Proteomes" id="UP000006695">
    <property type="component" value="Chromosome"/>
</dbReference>
<dbReference type="HOGENOM" id="CLU_1569207_0_0_7"/>
<evidence type="ECO:0008006" key="3">
    <source>
        <dbReference type="Google" id="ProtNLM"/>
    </source>
</evidence>
<dbReference type="SUPFAM" id="SSF111126">
    <property type="entry name" value="Ligand-binding domain in the NO signalling and Golgi transport"/>
    <property type="match status" value="1"/>
</dbReference>
<dbReference type="KEGG" id="gur:Gura_3342"/>
<dbReference type="STRING" id="351605.Gura_3342"/>
<accession>A5G6T1</accession>
<dbReference type="InterPro" id="IPR024096">
    <property type="entry name" value="NO_sig/Golgi_transp_ligand-bd"/>
</dbReference>
<dbReference type="Gene3D" id="3.30.1380.20">
    <property type="entry name" value="Trafficking protein particle complex subunit 3"/>
    <property type="match status" value="1"/>
</dbReference>
<evidence type="ECO:0000313" key="1">
    <source>
        <dbReference type="EMBL" id="ABQ27499.1"/>
    </source>
</evidence>
<protein>
    <recommendedName>
        <fullName evidence="3">4-vinyl reductase 4VR domain-containing protein</fullName>
    </recommendedName>
</protein>